<evidence type="ECO:0000256" key="1">
    <source>
        <dbReference type="ARBA" id="ARBA00009684"/>
    </source>
</evidence>
<dbReference type="InterPro" id="IPR013750">
    <property type="entry name" value="GHMP_kinase_C_dom"/>
</dbReference>
<keyword evidence="8 10" id="KW-0414">Isoprene biosynthesis</keyword>
<evidence type="ECO:0000313" key="13">
    <source>
        <dbReference type="EMBL" id="MYL26475.1"/>
    </source>
</evidence>
<evidence type="ECO:0000259" key="11">
    <source>
        <dbReference type="Pfam" id="PF00288"/>
    </source>
</evidence>
<evidence type="ECO:0000256" key="2">
    <source>
        <dbReference type="ARBA" id="ARBA00012052"/>
    </source>
</evidence>
<dbReference type="SUPFAM" id="SSF54211">
    <property type="entry name" value="Ribosomal protein S5 domain 2-like"/>
    <property type="match status" value="1"/>
</dbReference>
<evidence type="ECO:0000256" key="10">
    <source>
        <dbReference type="HAMAP-Rule" id="MF_00061"/>
    </source>
</evidence>
<dbReference type="RefSeq" id="WP_160898571.1">
    <property type="nucleotide sequence ID" value="NZ_WMEX01000003.1"/>
</dbReference>
<dbReference type="GO" id="GO:0050515">
    <property type="term" value="F:4-(cytidine 5'-diphospho)-2-C-methyl-D-erythritol kinase activity"/>
    <property type="evidence" value="ECO:0007669"/>
    <property type="project" value="UniProtKB-UniRule"/>
</dbReference>
<dbReference type="InterPro" id="IPR036554">
    <property type="entry name" value="GHMP_kinase_C_sf"/>
</dbReference>
<dbReference type="PANTHER" id="PTHR43527">
    <property type="entry name" value="4-DIPHOSPHOCYTIDYL-2-C-METHYL-D-ERYTHRITOL KINASE, CHLOROPLASTIC"/>
    <property type="match status" value="1"/>
</dbReference>
<dbReference type="GO" id="GO:0016114">
    <property type="term" value="P:terpenoid biosynthetic process"/>
    <property type="evidence" value="ECO:0007669"/>
    <property type="project" value="UniProtKB-UniRule"/>
</dbReference>
<keyword evidence="5 10" id="KW-0547">Nucleotide-binding</keyword>
<sequence>MTPLDLPAPAKLNLFLHITGRRNDGYHELQTLFQFLDHSDRLRITPRNDGLIRVHGPEWLPPGDNLITRAAERLRARTGTGLGAEIELTKILPAGGGLGGGSSDAATALVGLNHLWETGLSRPQLATLGLELGADVPVFIHGVAAWGEGVGEQLTPVVPPEHWYLVLVPEVEISTAKIFGHPDLTRDTPKRRIRTAFEGSDGFRNDCEPIVRQLYPAVDQALEWLGQYGEARLTGTGGCVFCPFETQSAAIDAHAEKPSGINGFIAQSRNRSPLYTQLGELD</sequence>
<dbReference type="EC" id="2.7.1.148" evidence="2 10"/>
<evidence type="ECO:0000259" key="12">
    <source>
        <dbReference type="Pfam" id="PF08544"/>
    </source>
</evidence>
<dbReference type="AlphaFoldDB" id="A0A9X4YC27"/>
<evidence type="ECO:0000256" key="6">
    <source>
        <dbReference type="ARBA" id="ARBA00022777"/>
    </source>
</evidence>
<dbReference type="HAMAP" id="MF_00061">
    <property type="entry name" value="IspE"/>
    <property type="match status" value="1"/>
</dbReference>
<dbReference type="SUPFAM" id="SSF55060">
    <property type="entry name" value="GHMP Kinase, C-terminal domain"/>
    <property type="match status" value="1"/>
</dbReference>
<proteinExistence type="inferred from homology"/>
<dbReference type="Proteomes" id="UP000460751">
    <property type="component" value="Unassembled WGS sequence"/>
</dbReference>
<name>A0A9X4YC27_9GAMM</name>
<dbReference type="GO" id="GO:0005524">
    <property type="term" value="F:ATP binding"/>
    <property type="evidence" value="ECO:0007669"/>
    <property type="project" value="UniProtKB-UniRule"/>
</dbReference>
<dbReference type="GO" id="GO:0019288">
    <property type="term" value="P:isopentenyl diphosphate biosynthetic process, methylerythritol 4-phosphate pathway"/>
    <property type="evidence" value="ECO:0007669"/>
    <property type="project" value="UniProtKB-UniRule"/>
</dbReference>
<comment type="function">
    <text evidence="10">Catalyzes the phosphorylation of the position 2 hydroxy group of 4-diphosphocytidyl-2C-methyl-D-erythritol.</text>
</comment>
<evidence type="ECO:0000256" key="9">
    <source>
        <dbReference type="ARBA" id="ARBA00032554"/>
    </source>
</evidence>
<dbReference type="NCBIfam" id="TIGR00154">
    <property type="entry name" value="ispE"/>
    <property type="match status" value="1"/>
</dbReference>
<dbReference type="InterPro" id="IPR020568">
    <property type="entry name" value="Ribosomal_Su5_D2-typ_SF"/>
</dbReference>
<feature type="active site" evidence="10">
    <location>
        <position position="135"/>
    </location>
</feature>
<dbReference type="EMBL" id="WMEX01000003">
    <property type="protein sequence ID" value="MYL26475.1"/>
    <property type="molecule type" value="Genomic_DNA"/>
</dbReference>
<dbReference type="OrthoDB" id="9809438at2"/>
<keyword evidence="7 10" id="KW-0067">ATP-binding</keyword>
<evidence type="ECO:0000256" key="4">
    <source>
        <dbReference type="ARBA" id="ARBA00022679"/>
    </source>
</evidence>
<dbReference type="Gene3D" id="3.30.230.10">
    <property type="match status" value="1"/>
</dbReference>
<feature type="binding site" evidence="10">
    <location>
        <begin position="93"/>
        <end position="103"/>
    </location>
    <ligand>
        <name>ATP</name>
        <dbReference type="ChEBI" id="CHEBI:30616"/>
    </ligand>
</feature>
<comment type="catalytic activity">
    <reaction evidence="10">
        <text>4-CDP-2-C-methyl-D-erythritol + ATP = 4-CDP-2-C-methyl-D-erythritol 2-phosphate + ADP + H(+)</text>
        <dbReference type="Rhea" id="RHEA:18437"/>
        <dbReference type="ChEBI" id="CHEBI:15378"/>
        <dbReference type="ChEBI" id="CHEBI:30616"/>
        <dbReference type="ChEBI" id="CHEBI:57823"/>
        <dbReference type="ChEBI" id="CHEBI:57919"/>
        <dbReference type="ChEBI" id="CHEBI:456216"/>
        <dbReference type="EC" id="2.7.1.148"/>
    </reaction>
</comment>
<feature type="domain" description="GHMP kinase C-terminal" evidence="12">
    <location>
        <begin position="205"/>
        <end position="253"/>
    </location>
</feature>
<evidence type="ECO:0000256" key="7">
    <source>
        <dbReference type="ARBA" id="ARBA00022840"/>
    </source>
</evidence>
<organism evidence="13 14">
    <name type="scientific">Vreelandella halophila</name>
    <dbReference type="NCBI Taxonomy" id="86177"/>
    <lineage>
        <taxon>Bacteria</taxon>
        <taxon>Pseudomonadati</taxon>
        <taxon>Pseudomonadota</taxon>
        <taxon>Gammaproteobacteria</taxon>
        <taxon>Oceanospirillales</taxon>
        <taxon>Halomonadaceae</taxon>
        <taxon>Vreelandella</taxon>
    </lineage>
</organism>
<keyword evidence="14" id="KW-1185">Reference proteome</keyword>
<evidence type="ECO:0000256" key="3">
    <source>
        <dbReference type="ARBA" id="ARBA00017473"/>
    </source>
</evidence>
<accession>A0A9X4YC27</accession>
<dbReference type="Gene3D" id="3.30.70.890">
    <property type="entry name" value="GHMP kinase, C-terminal domain"/>
    <property type="match status" value="1"/>
</dbReference>
<evidence type="ECO:0000256" key="8">
    <source>
        <dbReference type="ARBA" id="ARBA00023229"/>
    </source>
</evidence>
<dbReference type="Pfam" id="PF00288">
    <property type="entry name" value="GHMP_kinases_N"/>
    <property type="match status" value="1"/>
</dbReference>
<dbReference type="Pfam" id="PF08544">
    <property type="entry name" value="GHMP_kinases_C"/>
    <property type="match status" value="1"/>
</dbReference>
<dbReference type="PIRSF" id="PIRSF010376">
    <property type="entry name" value="IspE"/>
    <property type="match status" value="1"/>
</dbReference>
<evidence type="ECO:0000313" key="14">
    <source>
        <dbReference type="Proteomes" id="UP000460751"/>
    </source>
</evidence>
<dbReference type="InterPro" id="IPR014721">
    <property type="entry name" value="Ribsml_uS5_D2-typ_fold_subgr"/>
</dbReference>
<protein>
    <recommendedName>
        <fullName evidence="3 10">4-diphosphocytidyl-2-C-methyl-D-erythritol kinase</fullName>
        <shortName evidence="10">CMK</shortName>
        <ecNumber evidence="2 10">2.7.1.148</ecNumber>
    </recommendedName>
    <alternativeName>
        <fullName evidence="9 10">4-(cytidine-5'-diphospho)-2-C-methyl-D-erythritol kinase</fullName>
    </alternativeName>
</protein>
<dbReference type="InterPro" id="IPR004424">
    <property type="entry name" value="IspE"/>
</dbReference>
<dbReference type="PANTHER" id="PTHR43527:SF2">
    <property type="entry name" value="4-DIPHOSPHOCYTIDYL-2-C-METHYL-D-ERYTHRITOL KINASE, CHLOROPLASTIC"/>
    <property type="match status" value="1"/>
</dbReference>
<keyword evidence="4 10" id="KW-0808">Transferase</keyword>
<dbReference type="InterPro" id="IPR006204">
    <property type="entry name" value="GHMP_kinase_N_dom"/>
</dbReference>
<evidence type="ECO:0000256" key="5">
    <source>
        <dbReference type="ARBA" id="ARBA00022741"/>
    </source>
</evidence>
<gene>
    <name evidence="10 13" type="primary">ispE</name>
    <name evidence="13" type="ORF">GLW01_06655</name>
</gene>
<comment type="caution">
    <text evidence="13">The sequence shown here is derived from an EMBL/GenBank/DDBJ whole genome shotgun (WGS) entry which is preliminary data.</text>
</comment>
<keyword evidence="6 10" id="KW-0418">Kinase</keyword>
<feature type="domain" description="GHMP kinase N-terminal" evidence="11">
    <location>
        <begin position="65"/>
        <end position="142"/>
    </location>
</feature>
<feature type="active site" evidence="10">
    <location>
        <position position="11"/>
    </location>
</feature>
<comment type="similarity">
    <text evidence="1 10">Belongs to the GHMP kinase family. IspE subfamily.</text>
</comment>
<reference evidence="13 14" key="1">
    <citation type="submission" date="2019-11" db="EMBL/GenBank/DDBJ databases">
        <title>Genome sequences of 17 halophilic strains isolated from different environments.</title>
        <authorList>
            <person name="Furrow R.E."/>
        </authorList>
    </citation>
    <scope>NUCLEOTIDE SEQUENCE [LARGE SCALE GENOMIC DNA]</scope>
    <source>
        <strain evidence="13 14">22507_15_FS</strain>
    </source>
</reference>
<comment type="pathway">
    <text evidence="10">Isoprenoid biosynthesis; isopentenyl diphosphate biosynthesis via DXP pathway; isopentenyl diphosphate from 1-deoxy-D-xylulose 5-phosphate: step 3/6.</text>
</comment>